<reference evidence="2 3" key="1">
    <citation type="submission" date="2016-10" db="EMBL/GenBank/DDBJ databases">
        <title>Flavobacterium gilvum sp. nov., isolated from stream water.</title>
        <authorList>
            <person name="Shin S.-K."/>
            <person name="Cho Y.-J."/>
            <person name="Yi H."/>
        </authorList>
    </citation>
    <scope>NUCLEOTIDE SEQUENCE [LARGE SCALE GENOMIC DNA]</scope>
    <source>
        <strain evidence="2 3">EM1308</strain>
    </source>
</reference>
<gene>
    <name evidence="2" type="ORF">EM308_14445</name>
</gene>
<name>A0AAC9I540_9FLAO</name>
<dbReference type="InterPro" id="IPR036005">
    <property type="entry name" value="Creatinase/aminopeptidase-like"/>
</dbReference>
<organism evidence="2 3">
    <name type="scientific">Flavobacterium gilvum</name>
    <dbReference type="NCBI Taxonomy" id="1492737"/>
    <lineage>
        <taxon>Bacteria</taxon>
        <taxon>Pseudomonadati</taxon>
        <taxon>Bacteroidota</taxon>
        <taxon>Flavobacteriia</taxon>
        <taxon>Flavobacteriales</taxon>
        <taxon>Flavobacteriaceae</taxon>
        <taxon>Flavobacterium</taxon>
    </lineage>
</organism>
<dbReference type="Gene3D" id="3.90.230.10">
    <property type="entry name" value="Creatinase/methionine aminopeptidase superfamily"/>
    <property type="match status" value="1"/>
</dbReference>
<evidence type="ECO:0000313" key="2">
    <source>
        <dbReference type="EMBL" id="AOW10594.1"/>
    </source>
</evidence>
<dbReference type="Gene3D" id="3.40.350.10">
    <property type="entry name" value="Creatinase/prolidase N-terminal domain"/>
    <property type="match status" value="1"/>
</dbReference>
<dbReference type="KEGG" id="fgl:EM308_14445"/>
<evidence type="ECO:0000259" key="1">
    <source>
        <dbReference type="Pfam" id="PF00557"/>
    </source>
</evidence>
<dbReference type="SUPFAM" id="SSF55920">
    <property type="entry name" value="Creatinase/aminopeptidase"/>
    <property type="match status" value="1"/>
</dbReference>
<feature type="domain" description="Peptidase M24" evidence="1">
    <location>
        <begin position="164"/>
        <end position="374"/>
    </location>
</feature>
<keyword evidence="3" id="KW-1185">Reference proteome</keyword>
<protein>
    <recommendedName>
        <fullName evidence="1">Peptidase M24 domain-containing protein</fullName>
    </recommendedName>
</protein>
<dbReference type="PANTHER" id="PTHR46112:SF2">
    <property type="entry name" value="XAA-PRO AMINOPEPTIDASE P-RELATED"/>
    <property type="match status" value="1"/>
</dbReference>
<evidence type="ECO:0000313" key="3">
    <source>
        <dbReference type="Proteomes" id="UP000175968"/>
    </source>
</evidence>
<dbReference type="InterPro" id="IPR050659">
    <property type="entry name" value="Peptidase_M24B"/>
</dbReference>
<dbReference type="EMBL" id="CP017479">
    <property type="protein sequence ID" value="AOW10594.1"/>
    <property type="molecule type" value="Genomic_DNA"/>
</dbReference>
<dbReference type="RefSeq" id="WP_051877910.1">
    <property type="nucleotide sequence ID" value="NZ_CP017479.1"/>
</dbReference>
<dbReference type="PANTHER" id="PTHR46112">
    <property type="entry name" value="AMINOPEPTIDASE"/>
    <property type="match status" value="1"/>
</dbReference>
<accession>A0AAC9I540</accession>
<dbReference type="InterPro" id="IPR000994">
    <property type="entry name" value="Pept_M24"/>
</dbReference>
<sequence>MNHTRKKLVDELMQEQELGALIFWRPEELVMMLGYYPLWGLSFLVYTNDEKPVLFVPQAEPDDVLPPGIEIKKFPWGELSPINPWNVLFEEIQKVLDSKNITGKKISFIQERGGTTPCRMSGETPLLPENLINSLLKINNGNFKECDGPLLSLFEFKTEDDLKGIKIAHKVVGKAVAVFEKNAVPGMTEARLAALIEFEIATAMEDSAIFSSKGWPQVQSGTNLVYGGRFNRSTAKTISNGDHVMLELAACVNGYWVDITRTIAVGETNDTQKEIFKTVQEAQQLAIKTIRPGISMAAIDTIARTYIENAGYGKFFNHALGHHVGFRYHDAGQGFSPFSAGILKEGMVLTVEPGIYGEELKSGVRIEDNLLVTKDGYELLSDY</sequence>
<dbReference type="Pfam" id="PF00557">
    <property type="entry name" value="Peptidase_M24"/>
    <property type="match status" value="1"/>
</dbReference>
<dbReference type="InterPro" id="IPR029149">
    <property type="entry name" value="Creatin/AminoP/Spt16_N"/>
</dbReference>
<proteinExistence type="predicted"/>
<dbReference type="Proteomes" id="UP000175968">
    <property type="component" value="Chromosome"/>
</dbReference>
<dbReference type="AlphaFoldDB" id="A0AAC9I540"/>